<keyword evidence="1" id="KW-0472">Membrane</keyword>
<evidence type="ECO:0000256" key="1">
    <source>
        <dbReference type="SAM" id="Phobius"/>
    </source>
</evidence>
<protein>
    <submittedName>
        <fullName evidence="2">Uncharacterized protein</fullName>
    </submittedName>
</protein>
<reference evidence="2 3" key="1">
    <citation type="submission" date="2024-10" db="EMBL/GenBank/DDBJ databases">
        <title>The Natural Products Discovery Center: Release of the First 8490 Sequenced Strains for Exploring Actinobacteria Biosynthetic Diversity.</title>
        <authorList>
            <person name="Kalkreuter E."/>
            <person name="Kautsar S.A."/>
            <person name="Yang D."/>
            <person name="Bader C.D."/>
            <person name="Teijaro C.N."/>
            <person name="Fluegel L."/>
            <person name="Davis C.M."/>
            <person name="Simpson J.R."/>
            <person name="Lauterbach L."/>
            <person name="Steele A.D."/>
            <person name="Gui C."/>
            <person name="Meng S."/>
            <person name="Li G."/>
            <person name="Viehrig K."/>
            <person name="Ye F."/>
            <person name="Su P."/>
            <person name="Kiefer A.F."/>
            <person name="Nichols A."/>
            <person name="Cepeda A.J."/>
            <person name="Yan W."/>
            <person name="Fan B."/>
            <person name="Jiang Y."/>
            <person name="Adhikari A."/>
            <person name="Zheng C.-J."/>
            <person name="Schuster L."/>
            <person name="Cowan T.M."/>
            <person name="Smanski M.J."/>
            <person name="Chevrette M.G."/>
            <person name="De Carvalho L.P.S."/>
            <person name="Shen B."/>
        </authorList>
    </citation>
    <scope>NUCLEOTIDE SEQUENCE [LARGE SCALE GENOMIC DNA]</scope>
    <source>
        <strain evidence="2 3">NPDC003040</strain>
    </source>
</reference>
<keyword evidence="3" id="KW-1185">Reference proteome</keyword>
<feature type="transmembrane region" description="Helical" evidence="1">
    <location>
        <begin position="113"/>
        <end position="136"/>
    </location>
</feature>
<gene>
    <name evidence="2" type="ORF">ACFYV7_39135</name>
</gene>
<evidence type="ECO:0000313" key="3">
    <source>
        <dbReference type="Proteomes" id="UP001601948"/>
    </source>
</evidence>
<organism evidence="2 3">
    <name type="scientific">Nocardia suismassiliense</name>
    <dbReference type="NCBI Taxonomy" id="2077092"/>
    <lineage>
        <taxon>Bacteria</taxon>
        <taxon>Bacillati</taxon>
        <taxon>Actinomycetota</taxon>
        <taxon>Actinomycetes</taxon>
        <taxon>Mycobacteriales</taxon>
        <taxon>Nocardiaceae</taxon>
        <taxon>Nocardia</taxon>
    </lineage>
</organism>
<dbReference type="RefSeq" id="WP_387725996.1">
    <property type="nucleotide sequence ID" value="NZ_JBIAPI010000016.1"/>
</dbReference>
<proteinExistence type="predicted"/>
<keyword evidence="1" id="KW-1133">Transmembrane helix</keyword>
<dbReference type="Proteomes" id="UP001601948">
    <property type="component" value="Unassembled WGS sequence"/>
</dbReference>
<feature type="transmembrane region" description="Helical" evidence="1">
    <location>
        <begin position="79"/>
        <end position="101"/>
    </location>
</feature>
<name>A0ABW6R5Q8_9NOCA</name>
<dbReference type="EMBL" id="JBIAPI010000016">
    <property type="protein sequence ID" value="MFF3228861.1"/>
    <property type="molecule type" value="Genomic_DNA"/>
</dbReference>
<sequence>MQIDISCPRCGHDRGVQSVPAAHAEGVSTSYGTEFTTGVGITPAGLVPIMGTTTVDRTHTTALARSLAPAPPRRPVGRLVAIGLVLLIPDLLALAPITAAILQDDQVGLLSTLFAAVFILGILAIPSAVAFSLVIGRNRFNDRVSRGRRAAYAVWSSGFYCHRCGVAFWPLSPAPNIPARQGFIPEHFRWFVWNAGDYVNA</sequence>
<evidence type="ECO:0000313" key="2">
    <source>
        <dbReference type="EMBL" id="MFF3228861.1"/>
    </source>
</evidence>
<accession>A0ABW6R5Q8</accession>
<keyword evidence="1" id="KW-0812">Transmembrane</keyword>
<comment type="caution">
    <text evidence="2">The sequence shown here is derived from an EMBL/GenBank/DDBJ whole genome shotgun (WGS) entry which is preliminary data.</text>
</comment>